<dbReference type="GeneID" id="37219821"/>
<dbReference type="RefSeq" id="XP_025577002.1">
    <property type="nucleotide sequence ID" value="XM_025714956.1"/>
</dbReference>
<dbReference type="GO" id="GO:0005634">
    <property type="term" value="C:nucleus"/>
    <property type="evidence" value="ECO:0007669"/>
    <property type="project" value="UniProtKB-SubCell"/>
</dbReference>
<dbReference type="EMBL" id="KZ824430">
    <property type="protein sequence ID" value="RAL02675.1"/>
    <property type="molecule type" value="Genomic_DNA"/>
</dbReference>
<dbReference type="InterPro" id="IPR036236">
    <property type="entry name" value="Znf_C2H2_sf"/>
</dbReference>
<dbReference type="GO" id="GO:0000981">
    <property type="term" value="F:DNA-binding transcription factor activity, RNA polymerase II-specific"/>
    <property type="evidence" value="ECO:0007669"/>
    <property type="project" value="InterPro"/>
</dbReference>
<dbReference type="Gene3D" id="3.30.160.60">
    <property type="entry name" value="Classic Zinc Finger"/>
    <property type="match status" value="1"/>
</dbReference>
<evidence type="ECO:0000256" key="3">
    <source>
        <dbReference type="ARBA" id="ARBA00022737"/>
    </source>
</evidence>
<gene>
    <name evidence="12" type="ORF">BO80DRAFT_28638</name>
</gene>
<evidence type="ECO:0000259" key="11">
    <source>
        <dbReference type="PROSITE" id="PS50157"/>
    </source>
</evidence>
<keyword evidence="10" id="KW-0472">Membrane</keyword>
<keyword evidence="6" id="KW-0805">Transcription regulation</keyword>
<dbReference type="SUPFAM" id="SSF57667">
    <property type="entry name" value="beta-beta-alpha zinc fingers"/>
    <property type="match status" value="1"/>
</dbReference>
<dbReference type="STRING" id="1448316.A0A395H690"/>
<evidence type="ECO:0000256" key="9">
    <source>
        <dbReference type="PROSITE-ProRule" id="PRU00042"/>
    </source>
</evidence>
<keyword evidence="2" id="KW-0479">Metal-binding</keyword>
<dbReference type="GO" id="GO:0006351">
    <property type="term" value="P:DNA-templated transcription"/>
    <property type="evidence" value="ECO:0007669"/>
    <property type="project" value="InterPro"/>
</dbReference>
<dbReference type="PROSITE" id="PS50157">
    <property type="entry name" value="ZINC_FINGER_C2H2_2"/>
    <property type="match status" value="1"/>
</dbReference>
<keyword evidence="7" id="KW-0804">Transcription</keyword>
<evidence type="ECO:0000313" key="12">
    <source>
        <dbReference type="EMBL" id="RAL02675.1"/>
    </source>
</evidence>
<evidence type="ECO:0000256" key="2">
    <source>
        <dbReference type="ARBA" id="ARBA00022723"/>
    </source>
</evidence>
<dbReference type="SMART" id="SM00355">
    <property type="entry name" value="ZnF_C2H2"/>
    <property type="match status" value="2"/>
</dbReference>
<evidence type="ECO:0000256" key="5">
    <source>
        <dbReference type="ARBA" id="ARBA00022833"/>
    </source>
</evidence>
<dbReference type="VEuPathDB" id="FungiDB:BO80DRAFT_28638"/>
<dbReference type="AlphaFoldDB" id="A0A395H690"/>
<keyword evidence="10" id="KW-0812">Transmembrane</keyword>
<feature type="domain" description="C2H2-type" evidence="11">
    <location>
        <begin position="13"/>
        <end position="41"/>
    </location>
</feature>
<dbReference type="InterPro" id="IPR007219">
    <property type="entry name" value="XnlR_reg_dom"/>
</dbReference>
<dbReference type="Proteomes" id="UP000249402">
    <property type="component" value="Unassembled WGS sequence"/>
</dbReference>
<dbReference type="CDD" id="cd12148">
    <property type="entry name" value="fungal_TF_MHR"/>
    <property type="match status" value="1"/>
</dbReference>
<keyword evidence="5" id="KW-0862">Zinc</keyword>
<organism evidence="12 13">
    <name type="scientific">Aspergillus ibericus CBS 121593</name>
    <dbReference type="NCBI Taxonomy" id="1448316"/>
    <lineage>
        <taxon>Eukaryota</taxon>
        <taxon>Fungi</taxon>
        <taxon>Dikarya</taxon>
        <taxon>Ascomycota</taxon>
        <taxon>Pezizomycotina</taxon>
        <taxon>Eurotiomycetes</taxon>
        <taxon>Eurotiomycetidae</taxon>
        <taxon>Eurotiales</taxon>
        <taxon>Aspergillaceae</taxon>
        <taxon>Aspergillus</taxon>
        <taxon>Aspergillus subgen. Circumdati</taxon>
    </lineage>
</organism>
<dbReference type="GO" id="GO:0008270">
    <property type="term" value="F:zinc ion binding"/>
    <property type="evidence" value="ECO:0007669"/>
    <property type="project" value="UniProtKB-KW"/>
</dbReference>
<reference evidence="12 13" key="1">
    <citation type="submission" date="2018-02" db="EMBL/GenBank/DDBJ databases">
        <title>The genomes of Aspergillus section Nigri reveals drivers in fungal speciation.</title>
        <authorList>
            <consortium name="DOE Joint Genome Institute"/>
            <person name="Vesth T.C."/>
            <person name="Nybo J."/>
            <person name="Theobald S."/>
            <person name="Brandl J."/>
            <person name="Frisvad J.C."/>
            <person name="Nielsen K.F."/>
            <person name="Lyhne E.K."/>
            <person name="Kogle M.E."/>
            <person name="Kuo A."/>
            <person name="Riley R."/>
            <person name="Clum A."/>
            <person name="Nolan M."/>
            <person name="Lipzen A."/>
            <person name="Salamov A."/>
            <person name="Henrissat B."/>
            <person name="Wiebenga A."/>
            <person name="De vries R.P."/>
            <person name="Grigoriev I.V."/>
            <person name="Mortensen U.H."/>
            <person name="Andersen M.R."/>
            <person name="Baker S.E."/>
        </authorList>
    </citation>
    <scope>NUCLEOTIDE SEQUENCE [LARGE SCALE GENOMIC DNA]</scope>
    <source>
        <strain evidence="12 13">CBS 121593</strain>
    </source>
</reference>
<evidence type="ECO:0000256" key="8">
    <source>
        <dbReference type="ARBA" id="ARBA00023242"/>
    </source>
</evidence>
<proteinExistence type="predicted"/>
<keyword evidence="13" id="KW-1185">Reference proteome</keyword>
<keyword evidence="3" id="KW-0677">Repeat</keyword>
<evidence type="ECO:0000256" key="6">
    <source>
        <dbReference type="ARBA" id="ARBA00023015"/>
    </source>
</evidence>
<evidence type="ECO:0000256" key="10">
    <source>
        <dbReference type="SAM" id="Phobius"/>
    </source>
</evidence>
<dbReference type="InterPro" id="IPR051059">
    <property type="entry name" value="VerF-like"/>
</dbReference>
<dbReference type="PANTHER" id="PTHR40626:SF11">
    <property type="entry name" value="ZINC FINGER PROTEIN YPR022C"/>
    <property type="match status" value="1"/>
</dbReference>
<accession>A0A395H690</accession>
<protein>
    <recommendedName>
        <fullName evidence="11">C2H2-type domain-containing protein</fullName>
    </recommendedName>
</protein>
<evidence type="ECO:0000256" key="4">
    <source>
        <dbReference type="ARBA" id="ARBA00022771"/>
    </source>
</evidence>
<dbReference type="OrthoDB" id="1405595at2759"/>
<dbReference type="GO" id="GO:0000785">
    <property type="term" value="C:chromatin"/>
    <property type="evidence" value="ECO:0007669"/>
    <property type="project" value="TreeGrafter"/>
</dbReference>
<dbReference type="GO" id="GO:0000978">
    <property type="term" value="F:RNA polymerase II cis-regulatory region sequence-specific DNA binding"/>
    <property type="evidence" value="ECO:0007669"/>
    <property type="project" value="InterPro"/>
</dbReference>
<evidence type="ECO:0000256" key="7">
    <source>
        <dbReference type="ARBA" id="ARBA00023163"/>
    </source>
</evidence>
<evidence type="ECO:0000313" key="13">
    <source>
        <dbReference type="Proteomes" id="UP000249402"/>
    </source>
</evidence>
<dbReference type="PROSITE" id="PS00028">
    <property type="entry name" value="ZINC_FINGER_C2H2_1"/>
    <property type="match status" value="1"/>
</dbReference>
<name>A0A395H690_9EURO</name>
<dbReference type="Pfam" id="PF00096">
    <property type="entry name" value="zf-C2H2"/>
    <property type="match status" value="1"/>
</dbReference>
<evidence type="ECO:0000256" key="1">
    <source>
        <dbReference type="ARBA" id="ARBA00004123"/>
    </source>
</evidence>
<dbReference type="PANTHER" id="PTHR40626">
    <property type="entry name" value="MIP31509P"/>
    <property type="match status" value="1"/>
</dbReference>
<dbReference type="FunFam" id="3.30.160.60:FF:000100">
    <property type="entry name" value="Zinc finger 45-like"/>
    <property type="match status" value="1"/>
</dbReference>
<comment type="subcellular location">
    <subcellularLocation>
        <location evidence="1">Nucleus</location>
    </subcellularLocation>
</comment>
<feature type="transmembrane region" description="Helical" evidence="10">
    <location>
        <begin position="399"/>
        <end position="421"/>
    </location>
</feature>
<keyword evidence="4 9" id="KW-0863">Zinc-finger</keyword>
<dbReference type="InterPro" id="IPR013087">
    <property type="entry name" value="Znf_C2H2_type"/>
</dbReference>
<keyword evidence="8" id="KW-0539">Nucleus</keyword>
<sequence length="693" mass="76893">MGDVYTATADRPFACDQCTRSFTRSENLQRHKRTRHGGVSSRTFGCARCHAQFSRSDVYKRHKSRCRAAHQPVLPEESLSEPSWVTGHEPAESLLVTAEGSWLEGRSFTNDHLPTPPPVMSPAALPAGETVATHVKAYFEHFHPSLPLLHRPTFVLSSTPKLLVNITAVMGSLYSVHRSPGGADEAERETRAQWRQEVWQNGQAELQLLAASDRKVMRKPWVLQAWLLSIIYGLYTGETRSFETARHNLRTLVDIVRELGLSHESITTAGTPSWIMPPMETNVPGEDSQTLYSRWMSYISIESVRLALYTMVFLDSHAFAATNARPLMSPLEFGWDLPFPSSLWEAQNASVWLQRVTEHFGASGSTLAGNLPYAPRGLATASLSIATQQLMTDSPGPELLAALVASPFALLCVLSNLGVLVRDFTRSYYQMPPSLPDPSAFHILTQSQNKQIHVAVRCIRQIVHDQAYTRDSPHYLLWRSVEVLAAAIRVDLCRPDQMLVGGIVDHSLLAGLATSTQLALGSYVTVRRSVPLLSRQSNRDEDLLAVLHDLTAALARIAGEDREQAFGEAPWVTVTSYHLLLCIWRALRGACRDIHQHLDTFDELPRPAESCMLIFNTLLEAVLFALGLETGRLDRDPRLWSVDPAGFSSLLDDAEPFFEDLLQSFCKHRPLWGIGPALGILLDDILATGSTGA</sequence>
<keyword evidence="10" id="KW-1133">Transmembrane helix</keyword>
<dbReference type="Pfam" id="PF04082">
    <property type="entry name" value="Fungal_trans"/>
    <property type="match status" value="1"/>
</dbReference>